<dbReference type="Proteomes" id="UP000315647">
    <property type="component" value="Chromosome"/>
</dbReference>
<feature type="domain" description="SF4 helicase" evidence="14">
    <location>
        <begin position="197"/>
        <end position="461"/>
    </location>
</feature>
<reference evidence="15 16" key="1">
    <citation type="submission" date="2019-03" db="EMBL/GenBank/DDBJ databases">
        <title>Deep-cultivation of Planctomycetes and their phenomic and genomic characterization uncovers novel biology.</title>
        <authorList>
            <person name="Wiegand S."/>
            <person name="Jogler M."/>
            <person name="Boedeker C."/>
            <person name="Pinto D."/>
            <person name="Vollmers J."/>
            <person name="Rivas-Marin E."/>
            <person name="Kohn T."/>
            <person name="Peeters S.H."/>
            <person name="Heuer A."/>
            <person name="Rast P."/>
            <person name="Oberbeckmann S."/>
            <person name="Bunk B."/>
            <person name="Jeske O."/>
            <person name="Meyerdierks A."/>
            <person name="Storesund J.E."/>
            <person name="Kallscheuer N."/>
            <person name="Luecker S."/>
            <person name="Lage O.M."/>
            <person name="Pohl T."/>
            <person name="Merkel B.J."/>
            <person name="Hornburger P."/>
            <person name="Mueller R.-W."/>
            <person name="Bruemmer F."/>
            <person name="Labrenz M."/>
            <person name="Spormann A.M."/>
            <person name="Op den Camp H."/>
            <person name="Overmann J."/>
            <person name="Amann R."/>
            <person name="Jetten M.S.M."/>
            <person name="Mascher T."/>
            <person name="Medema M.H."/>
            <person name="Devos D.P."/>
            <person name="Kaster A.-K."/>
            <person name="Ovreas L."/>
            <person name="Rohde M."/>
            <person name="Galperin M.Y."/>
            <person name="Jogler C."/>
        </authorList>
    </citation>
    <scope>NUCLEOTIDE SEQUENCE [LARGE SCALE GENOMIC DNA]</scope>
    <source>
        <strain evidence="15 16">Enr10</strain>
    </source>
</reference>
<evidence type="ECO:0000256" key="3">
    <source>
        <dbReference type="ARBA" id="ARBA00022705"/>
    </source>
</evidence>
<dbReference type="InterPro" id="IPR007692">
    <property type="entry name" value="DNA_helicase_DnaB"/>
</dbReference>
<proteinExistence type="inferred from homology"/>
<dbReference type="FunFam" id="1.10.860.10:FF:000001">
    <property type="entry name" value="Replicative DNA helicase"/>
    <property type="match status" value="1"/>
</dbReference>
<dbReference type="GO" id="GO:1990077">
    <property type="term" value="C:primosome complex"/>
    <property type="evidence" value="ECO:0007669"/>
    <property type="project" value="UniProtKB-UniRule"/>
</dbReference>
<dbReference type="InterPro" id="IPR036185">
    <property type="entry name" value="DNA_heli_DnaB-like_N_sf"/>
</dbReference>
<comment type="similarity">
    <text evidence="1 13">Belongs to the helicase family. DnaB subfamily.</text>
</comment>
<dbReference type="GO" id="GO:0016887">
    <property type="term" value="F:ATP hydrolysis activity"/>
    <property type="evidence" value="ECO:0007669"/>
    <property type="project" value="RHEA"/>
</dbReference>
<dbReference type="PROSITE" id="PS51199">
    <property type="entry name" value="SF4_HELICASE"/>
    <property type="match status" value="1"/>
</dbReference>
<evidence type="ECO:0000256" key="8">
    <source>
        <dbReference type="ARBA" id="ARBA00023125"/>
    </source>
</evidence>
<dbReference type="Pfam" id="PF03796">
    <property type="entry name" value="DnaB_C"/>
    <property type="match status" value="1"/>
</dbReference>
<evidence type="ECO:0000313" key="15">
    <source>
        <dbReference type="EMBL" id="QDT26050.1"/>
    </source>
</evidence>
<evidence type="ECO:0000256" key="7">
    <source>
        <dbReference type="ARBA" id="ARBA00022840"/>
    </source>
</evidence>
<evidence type="ECO:0000256" key="12">
    <source>
        <dbReference type="NCBIfam" id="TIGR00665"/>
    </source>
</evidence>
<dbReference type="GO" id="GO:0006269">
    <property type="term" value="P:DNA replication, synthesis of primer"/>
    <property type="evidence" value="ECO:0007669"/>
    <property type="project" value="UniProtKB-UniRule"/>
</dbReference>
<organism evidence="15 16">
    <name type="scientific">Gimesia panareensis</name>
    <dbReference type="NCBI Taxonomy" id="2527978"/>
    <lineage>
        <taxon>Bacteria</taxon>
        <taxon>Pseudomonadati</taxon>
        <taxon>Planctomycetota</taxon>
        <taxon>Planctomycetia</taxon>
        <taxon>Planctomycetales</taxon>
        <taxon>Planctomycetaceae</taxon>
        <taxon>Gimesia</taxon>
    </lineage>
</organism>
<keyword evidence="16" id="KW-1185">Reference proteome</keyword>
<dbReference type="AlphaFoldDB" id="A0A517Q347"/>
<evidence type="ECO:0000256" key="10">
    <source>
        <dbReference type="ARBA" id="ARBA00044932"/>
    </source>
</evidence>
<evidence type="ECO:0000256" key="9">
    <source>
        <dbReference type="ARBA" id="ARBA00023235"/>
    </source>
</evidence>
<dbReference type="InterPro" id="IPR016136">
    <property type="entry name" value="DNA_helicase_N/primase_C"/>
</dbReference>
<dbReference type="InterPro" id="IPR027417">
    <property type="entry name" value="P-loop_NTPase"/>
</dbReference>
<accession>A0A517Q347</accession>
<evidence type="ECO:0000256" key="2">
    <source>
        <dbReference type="ARBA" id="ARBA00022515"/>
    </source>
</evidence>
<keyword evidence="3 13" id="KW-0235">DNA replication</keyword>
<dbReference type="PANTHER" id="PTHR30153:SF2">
    <property type="entry name" value="REPLICATIVE DNA HELICASE"/>
    <property type="match status" value="1"/>
</dbReference>
<evidence type="ECO:0000256" key="4">
    <source>
        <dbReference type="ARBA" id="ARBA00022741"/>
    </source>
</evidence>
<name>A0A517Q347_9PLAN</name>
<comment type="function">
    <text evidence="10 13">The main replicative DNA helicase, it participates in initiation and elongation during chromosome replication. Travels ahead of the DNA replisome, separating dsDNA into templates for DNA synthesis. A processive ATP-dependent 5'-3' DNA helicase it has DNA-dependent ATPase activity.</text>
</comment>
<dbReference type="CDD" id="cd00984">
    <property type="entry name" value="DnaB_C"/>
    <property type="match status" value="1"/>
</dbReference>
<dbReference type="GO" id="GO:0043139">
    <property type="term" value="F:5'-3' DNA helicase activity"/>
    <property type="evidence" value="ECO:0007669"/>
    <property type="project" value="UniProtKB-EC"/>
</dbReference>
<evidence type="ECO:0000256" key="1">
    <source>
        <dbReference type="ARBA" id="ARBA00008428"/>
    </source>
</evidence>
<sequence>MVMSVAGKGNFRRPKQESVEELFGKVPPQNLDAEKAVLGSILLDNVVIDDLVQIVKTNHFYSDKNARIFAAILRLHDAGVRGIDAVTVAEELDSKGELDEAGNVMYLHEVLESVPHAAHAEYYANIVRDKSVQRELIHSCTEIIRESYSPQGDTLEVLNKAEQSIFSILESQGEGDKIEIRDILMDAFDRIHERTQKEGTLTGTTTGFVDLDEQINGFQPSELIILAARPSMGKTALVCNFAEAAADEGGTATIVFSLEQSKLELAERLLCIRSGVNGHSLRAGDLEEDERHRLLEASSQISEMPLFIDDKPGRTIQEISAICRRLKRLSNLGLIIIDYLQLIEPEDKTMPREQQIAGITRRLKGLCKELNVPTIALAQLNRGVELREDKRPRLADLRESGAIEQDADLIMFLHRPDAYDPEDHPGLAEVIVAKHRSGPTGIVNLTWLRESMRFGNYTNLDVPEGGYMGDGGGGGFG</sequence>
<dbReference type="InterPro" id="IPR007693">
    <property type="entry name" value="DNA_helicase_DnaB-like_N"/>
</dbReference>
<evidence type="ECO:0000256" key="6">
    <source>
        <dbReference type="ARBA" id="ARBA00022806"/>
    </source>
</evidence>
<comment type="catalytic activity">
    <reaction evidence="11 13">
        <text>ATP + H2O = ADP + phosphate + H(+)</text>
        <dbReference type="Rhea" id="RHEA:13065"/>
        <dbReference type="ChEBI" id="CHEBI:15377"/>
        <dbReference type="ChEBI" id="CHEBI:15378"/>
        <dbReference type="ChEBI" id="CHEBI:30616"/>
        <dbReference type="ChEBI" id="CHEBI:43474"/>
        <dbReference type="ChEBI" id="CHEBI:456216"/>
        <dbReference type="EC" id="5.6.2.3"/>
    </reaction>
</comment>
<dbReference type="Gene3D" id="3.40.50.300">
    <property type="entry name" value="P-loop containing nucleotide triphosphate hydrolases"/>
    <property type="match status" value="1"/>
</dbReference>
<dbReference type="SUPFAM" id="SSF52540">
    <property type="entry name" value="P-loop containing nucleoside triphosphate hydrolases"/>
    <property type="match status" value="1"/>
</dbReference>
<dbReference type="PANTHER" id="PTHR30153">
    <property type="entry name" value="REPLICATIVE DNA HELICASE DNAB"/>
    <property type="match status" value="1"/>
</dbReference>
<keyword evidence="2 13" id="KW-0639">Primosome</keyword>
<dbReference type="Pfam" id="PF00772">
    <property type="entry name" value="DnaB"/>
    <property type="match status" value="1"/>
</dbReference>
<keyword evidence="8 13" id="KW-0238">DNA-binding</keyword>
<dbReference type="GO" id="GO:0005829">
    <property type="term" value="C:cytosol"/>
    <property type="evidence" value="ECO:0007669"/>
    <property type="project" value="TreeGrafter"/>
</dbReference>
<dbReference type="EC" id="5.6.2.3" evidence="12 13"/>
<evidence type="ECO:0000313" key="16">
    <source>
        <dbReference type="Proteomes" id="UP000315647"/>
    </source>
</evidence>
<keyword evidence="4 13" id="KW-0547">Nucleotide-binding</keyword>
<dbReference type="GO" id="GO:0005524">
    <property type="term" value="F:ATP binding"/>
    <property type="evidence" value="ECO:0007669"/>
    <property type="project" value="UniProtKB-UniRule"/>
</dbReference>
<dbReference type="NCBIfam" id="TIGR00665">
    <property type="entry name" value="DnaB"/>
    <property type="match status" value="1"/>
</dbReference>
<keyword evidence="5 13" id="KW-0378">Hydrolase</keyword>
<gene>
    <name evidence="15" type="primary">dnaC</name>
    <name evidence="15" type="ORF">Enr10x_13480</name>
</gene>
<dbReference type="SUPFAM" id="SSF48024">
    <property type="entry name" value="N-terminal domain of DnaB helicase"/>
    <property type="match status" value="1"/>
</dbReference>
<evidence type="ECO:0000259" key="14">
    <source>
        <dbReference type="PROSITE" id="PS51199"/>
    </source>
</evidence>
<keyword evidence="9" id="KW-0413">Isomerase</keyword>
<evidence type="ECO:0000256" key="5">
    <source>
        <dbReference type="ARBA" id="ARBA00022801"/>
    </source>
</evidence>
<evidence type="ECO:0000256" key="11">
    <source>
        <dbReference type="ARBA" id="ARBA00048954"/>
    </source>
</evidence>
<dbReference type="GO" id="GO:0003677">
    <property type="term" value="F:DNA binding"/>
    <property type="evidence" value="ECO:0007669"/>
    <property type="project" value="UniProtKB-UniRule"/>
</dbReference>
<keyword evidence="7 13" id="KW-0067">ATP-binding</keyword>
<protein>
    <recommendedName>
        <fullName evidence="12 13">Replicative DNA helicase</fullName>
        <ecNumber evidence="12 13">5.6.2.3</ecNumber>
    </recommendedName>
</protein>
<dbReference type="EMBL" id="CP037421">
    <property type="protein sequence ID" value="QDT26050.1"/>
    <property type="molecule type" value="Genomic_DNA"/>
</dbReference>
<keyword evidence="6 13" id="KW-0347">Helicase</keyword>
<dbReference type="InterPro" id="IPR007694">
    <property type="entry name" value="DNA_helicase_DnaB-like_C"/>
</dbReference>
<dbReference type="Gene3D" id="1.10.860.10">
    <property type="entry name" value="DNAb Helicase, Chain A"/>
    <property type="match status" value="1"/>
</dbReference>
<evidence type="ECO:0000256" key="13">
    <source>
        <dbReference type="RuleBase" id="RU362085"/>
    </source>
</evidence>